<evidence type="ECO:0000256" key="4">
    <source>
        <dbReference type="ARBA" id="ARBA00022692"/>
    </source>
</evidence>
<dbReference type="InterPro" id="IPR017441">
    <property type="entry name" value="Protein_kinase_ATP_BS"/>
</dbReference>
<dbReference type="InterPro" id="IPR000719">
    <property type="entry name" value="Prot_kinase_dom"/>
</dbReference>
<keyword evidence="11" id="KW-0325">Glycoprotein</keyword>
<dbReference type="EMBL" id="KK198763">
    <property type="protein sequence ID" value="KCW47328.1"/>
    <property type="molecule type" value="Genomic_DNA"/>
</dbReference>
<evidence type="ECO:0000256" key="13">
    <source>
        <dbReference type="SAM" id="Phobius"/>
    </source>
</evidence>
<evidence type="ECO:0000256" key="7">
    <source>
        <dbReference type="ARBA" id="ARBA00022777"/>
    </source>
</evidence>
<dbReference type="FunFam" id="3.30.200.20:FF:000178">
    <property type="entry name" value="serine/threonine-protein kinase PBS1-like"/>
    <property type="match status" value="1"/>
</dbReference>
<proteinExistence type="predicted"/>
<evidence type="ECO:0000256" key="6">
    <source>
        <dbReference type="ARBA" id="ARBA00022741"/>
    </source>
</evidence>
<dbReference type="PROSITE" id="PS00107">
    <property type="entry name" value="PROTEIN_KINASE_ATP"/>
    <property type="match status" value="1"/>
</dbReference>
<dbReference type="Gene3D" id="3.30.200.20">
    <property type="entry name" value="Phosphorylase Kinase, domain 1"/>
    <property type="match status" value="1"/>
</dbReference>
<dbReference type="InterPro" id="IPR045874">
    <property type="entry name" value="LRK10/LRL21-25-like"/>
</dbReference>
<organism evidence="15">
    <name type="scientific">Eucalyptus grandis</name>
    <name type="common">Flooded gum</name>
    <dbReference type="NCBI Taxonomy" id="71139"/>
    <lineage>
        <taxon>Eukaryota</taxon>
        <taxon>Viridiplantae</taxon>
        <taxon>Streptophyta</taxon>
        <taxon>Embryophyta</taxon>
        <taxon>Tracheophyta</taxon>
        <taxon>Spermatophyta</taxon>
        <taxon>Magnoliopsida</taxon>
        <taxon>eudicotyledons</taxon>
        <taxon>Gunneridae</taxon>
        <taxon>Pentapetalae</taxon>
        <taxon>rosids</taxon>
        <taxon>malvids</taxon>
        <taxon>Myrtales</taxon>
        <taxon>Myrtaceae</taxon>
        <taxon>Myrtoideae</taxon>
        <taxon>Eucalypteae</taxon>
        <taxon>Eucalyptus</taxon>
    </lineage>
</organism>
<evidence type="ECO:0000256" key="10">
    <source>
        <dbReference type="ARBA" id="ARBA00023136"/>
    </source>
</evidence>
<evidence type="ECO:0000313" key="15">
    <source>
        <dbReference type="EMBL" id="KCW47328.1"/>
    </source>
</evidence>
<dbReference type="SMART" id="SM00220">
    <property type="entry name" value="S_TKc"/>
    <property type="match status" value="1"/>
</dbReference>
<dbReference type="SUPFAM" id="SSF56112">
    <property type="entry name" value="Protein kinase-like (PK-like)"/>
    <property type="match status" value="1"/>
</dbReference>
<dbReference type="AlphaFoldDB" id="A0A059A0L1"/>
<evidence type="ECO:0000256" key="5">
    <source>
        <dbReference type="ARBA" id="ARBA00022729"/>
    </source>
</evidence>
<protein>
    <recommendedName>
        <fullName evidence="14">Protein kinase domain-containing protein</fullName>
    </recommendedName>
</protein>
<evidence type="ECO:0000256" key="3">
    <source>
        <dbReference type="ARBA" id="ARBA00022679"/>
    </source>
</evidence>
<dbReference type="Pfam" id="PF13947">
    <property type="entry name" value="GUB_WAK_bind"/>
    <property type="match status" value="1"/>
</dbReference>
<keyword evidence="3" id="KW-0808">Transferase</keyword>
<dbReference type="PROSITE" id="PS50011">
    <property type="entry name" value="PROTEIN_KINASE_DOM"/>
    <property type="match status" value="1"/>
</dbReference>
<evidence type="ECO:0000256" key="11">
    <source>
        <dbReference type="ARBA" id="ARBA00023180"/>
    </source>
</evidence>
<evidence type="ECO:0000256" key="8">
    <source>
        <dbReference type="ARBA" id="ARBA00022840"/>
    </source>
</evidence>
<dbReference type="Gramene" id="KCW47328">
    <property type="protein sequence ID" value="KCW47328"/>
    <property type="gene ID" value="EUGRSUZ_K01118"/>
</dbReference>
<reference evidence="15" key="1">
    <citation type="submission" date="2013-07" db="EMBL/GenBank/DDBJ databases">
        <title>The genome of Eucalyptus grandis.</title>
        <authorList>
            <person name="Schmutz J."/>
            <person name="Hayes R."/>
            <person name="Myburg A."/>
            <person name="Tuskan G."/>
            <person name="Grattapaglia D."/>
            <person name="Rokhsar D.S."/>
        </authorList>
    </citation>
    <scope>NUCLEOTIDE SEQUENCE</scope>
    <source>
        <tissue evidence="15">Leaf extractions</tissue>
    </source>
</reference>
<keyword evidence="10 13" id="KW-0472">Membrane</keyword>
<dbReference type="GO" id="GO:0030247">
    <property type="term" value="F:polysaccharide binding"/>
    <property type="evidence" value="ECO:0007669"/>
    <property type="project" value="InterPro"/>
</dbReference>
<sequence length="685" mass="77561">MQAGISCYARNNRLCASSSCGEIDNIRYPFRLKDDPKGCGASKFELACEDNRTVLSLFGGRYHVKSIYPESYEGSIDFDFGNIKVVDVGLRKGDCSSLPLYQLTQCNFSVEYSASYRVPYEQPTVTIVSCSKQVRSHLYISTELCIVTEGYHSYALIDAEASDIEDSCTITTSIYAADYLRKYRTFSYNDVHNAMADGFTLSYSPAGVKTYQFCFLGFRYLGTNMLICIGYYPCKYAFPIEVLYPSNMLIYGSSYSSCALKRRTVIDWHENQITSNWGAALNVAMNAGADAVFIFAHFLAAKFIFGAPCVLILLIYKWMRRHQAMDANIEEFLQAHNNFLPIRYSYSDIKKITKNFKYKLGEGGYGSVYKGMLRSGNEIAVKILNKPKSNGQDFISEVATIGRIHHVNVVQLVGFCFDYSKQALVYDFMPNGSLDKHIVYKDEGDSLDYKKMYEISLGIARGIEYLHRGCDMQILHFDIKPHNILLDQSFTPKVSDFGLARLYPTNRNTVTLTAARGTLGYMAPELFYKDIGGVSYKADVYSFGMMLMEMAGRRRNINANVDDSSEIYFPLWVYDQLNKGKEVETVDAIDEERESTRKMIIIALWCIQLSPDDRPSMSRVLNMLEGEINELQLPPKPLLYPMETSVDNVETEIELETLSSSSSVPTISNSHHYEHDNKMAESCLV</sequence>
<feature type="binding site" evidence="12">
    <location>
        <position position="382"/>
    </location>
    <ligand>
        <name>ATP</name>
        <dbReference type="ChEBI" id="CHEBI:30616"/>
    </ligand>
</feature>
<evidence type="ECO:0000256" key="12">
    <source>
        <dbReference type="PROSITE-ProRule" id="PRU10141"/>
    </source>
</evidence>
<comment type="subcellular location">
    <subcellularLocation>
        <location evidence="1">Membrane</location>
        <topology evidence="1">Single-pass type I membrane protein</topology>
    </subcellularLocation>
</comment>
<dbReference type="InterPro" id="IPR025287">
    <property type="entry name" value="WAK_GUB"/>
</dbReference>
<dbReference type="InterPro" id="IPR008271">
    <property type="entry name" value="Ser/Thr_kinase_AS"/>
</dbReference>
<keyword evidence="2" id="KW-0723">Serine/threonine-protein kinase</keyword>
<dbReference type="PANTHER" id="PTHR27009">
    <property type="entry name" value="RUST RESISTANCE KINASE LR10-RELATED"/>
    <property type="match status" value="1"/>
</dbReference>
<evidence type="ECO:0000256" key="1">
    <source>
        <dbReference type="ARBA" id="ARBA00004479"/>
    </source>
</evidence>
<feature type="transmembrane region" description="Helical" evidence="13">
    <location>
        <begin position="291"/>
        <end position="316"/>
    </location>
</feature>
<dbReference type="InParanoid" id="A0A059A0L1"/>
<keyword evidence="5" id="KW-0732">Signal</keyword>
<dbReference type="GO" id="GO:0005524">
    <property type="term" value="F:ATP binding"/>
    <property type="evidence" value="ECO:0007669"/>
    <property type="project" value="UniProtKB-UniRule"/>
</dbReference>
<feature type="domain" description="Protein kinase" evidence="14">
    <location>
        <begin position="354"/>
        <end position="639"/>
    </location>
</feature>
<keyword evidence="4 13" id="KW-0812">Transmembrane</keyword>
<evidence type="ECO:0000259" key="14">
    <source>
        <dbReference type="PROSITE" id="PS50011"/>
    </source>
</evidence>
<dbReference type="GO" id="GO:0004674">
    <property type="term" value="F:protein serine/threonine kinase activity"/>
    <property type="evidence" value="ECO:0007669"/>
    <property type="project" value="UniProtKB-KW"/>
</dbReference>
<evidence type="ECO:0000256" key="2">
    <source>
        <dbReference type="ARBA" id="ARBA00022527"/>
    </source>
</evidence>
<name>A0A059A0L1_EUCGR</name>
<accession>A0A059A0L1</accession>
<dbReference type="Gene3D" id="1.10.510.10">
    <property type="entry name" value="Transferase(Phosphotransferase) domain 1"/>
    <property type="match status" value="1"/>
</dbReference>
<evidence type="ECO:0000256" key="9">
    <source>
        <dbReference type="ARBA" id="ARBA00022989"/>
    </source>
</evidence>
<dbReference type="Pfam" id="PF00069">
    <property type="entry name" value="Pkinase"/>
    <property type="match status" value="1"/>
</dbReference>
<dbReference type="PROSITE" id="PS00108">
    <property type="entry name" value="PROTEIN_KINASE_ST"/>
    <property type="match status" value="1"/>
</dbReference>
<dbReference type="FunFam" id="1.10.510.10:FF:000590">
    <property type="entry name" value="PR5-like receptor kinase"/>
    <property type="match status" value="1"/>
</dbReference>
<keyword evidence="9 13" id="KW-1133">Transmembrane helix</keyword>
<keyword evidence="6 12" id="KW-0547">Nucleotide-binding</keyword>
<keyword evidence="7" id="KW-0418">Kinase</keyword>
<dbReference type="InterPro" id="IPR011009">
    <property type="entry name" value="Kinase-like_dom_sf"/>
</dbReference>
<gene>
    <name evidence="15" type="ORF">EUGRSUZ_K01118</name>
</gene>
<keyword evidence="8 12" id="KW-0067">ATP-binding</keyword>
<dbReference type="eggNOG" id="KOG1187">
    <property type="taxonomic scope" value="Eukaryota"/>
</dbReference>
<dbReference type="GO" id="GO:0016020">
    <property type="term" value="C:membrane"/>
    <property type="evidence" value="ECO:0007669"/>
    <property type="project" value="UniProtKB-SubCell"/>
</dbReference>
<dbReference type="OMA" id="KDAMEHE"/>